<keyword evidence="1" id="KW-0812">Transmembrane</keyword>
<name>A0ABQ7GIY4_DUNSA</name>
<organism evidence="2 3">
    <name type="scientific">Dunaliella salina</name>
    <name type="common">Green alga</name>
    <name type="synonym">Protococcus salinus</name>
    <dbReference type="NCBI Taxonomy" id="3046"/>
    <lineage>
        <taxon>Eukaryota</taxon>
        <taxon>Viridiplantae</taxon>
        <taxon>Chlorophyta</taxon>
        <taxon>core chlorophytes</taxon>
        <taxon>Chlorophyceae</taxon>
        <taxon>CS clade</taxon>
        <taxon>Chlamydomonadales</taxon>
        <taxon>Dunaliellaceae</taxon>
        <taxon>Dunaliella</taxon>
    </lineage>
</organism>
<keyword evidence="3" id="KW-1185">Reference proteome</keyword>
<accession>A0ABQ7GIY4</accession>
<evidence type="ECO:0000256" key="1">
    <source>
        <dbReference type="SAM" id="Phobius"/>
    </source>
</evidence>
<proteinExistence type="predicted"/>
<evidence type="ECO:0000313" key="3">
    <source>
        <dbReference type="Proteomes" id="UP000815325"/>
    </source>
</evidence>
<dbReference type="EMBL" id="MU069749">
    <property type="protein sequence ID" value="KAF5834572.1"/>
    <property type="molecule type" value="Genomic_DNA"/>
</dbReference>
<feature type="transmembrane region" description="Helical" evidence="1">
    <location>
        <begin position="23"/>
        <end position="42"/>
    </location>
</feature>
<keyword evidence="1" id="KW-1133">Transmembrane helix</keyword>
<reference evidence="2" key="1">
    <citation type="submission" date="2017-08" db="EMBL/GenBank/DDBJ databases">
        <authorList>
            <person name="Polle J.E."/>
            <person name="Barry K."/>
            <person name="Cushman J."/>
            <person name="Schmutz J."/>
            <person name="Tran D."/>
            <person name="Hathwaick L.T."/>
            <person name="Yim W.C."/>
            <person name="Jenkins J."/>
            <person name="Mckie-Krisberg Z.M."/>
            <person name="Prochnik S."/>
            <person name="Lindquist E."/>
            <person name="Dockter R.B."/>
            <person name="Adam C."/>
            <person name="Molina H."/>
            <person name="Bunkerborg J."/>
            <person name="Jin E."/>
            <person name="Buchheim M."/>
            <person name="Magnuson J."/>
        </authorList>
    </citation>
    <scope>NUCLEOTIDE SEQUENCE</scope>
    <source>
        <strain evidence="2">CCAP 19/18</strain>
    </source>
</reference>
<evidence type="ECO:0000313" key="2">
    <source>
        <dbReference type="EMBL" id="KAF5834572.1"/>
    </source>
</evidence>
<protein>
    <submittedName>
        <fullName evidence="2">Uncharacterized protein</fullName>
    </submittedName>
</protein>
<gene>
    <name evidence="2" type="ORF">DUNSADRAFT_8739</name>
</gene>
<keyword evidence="1" id="KW-0472">Membrane</keyword>
<sequence length="72" mass="8049">MALALVCQQPGSQVFSGSRHRSASFWITYIFVMALALICQLLDYLHVGIDLPALGWQDQQLCGFNLTYPDSE</sequence>
<dbReference type="Proteomes" id="UP000815325">
    <property type="component" value="Unassembled WGS sequence"/>
</dbReference>
<comment type="caution">
    <text evidence="2">The sequence shown here is derived from an EMBL/GenBank/DDBJ whole genome shotgun (WGS) entry which is preliminary data.</text>
</comment>